<dbReference type="PANTHER" id="PTHR10996:SF283">
    <property type="entry name" value="GLYOXYLATE_HYDROXYPYRUVATE REDUCTASE B"/>
    <property type="match status" value="1"/>
</dbReference>
<evidence type="ECO:0000256" key="2">
    <source>
        <dbReference type="ARBA" id="ARBA00023002"/>
    </source>
</evidence>
<dbReference type="Pfam" id="PF00389">
    <property type="entry name" value="2-Hacid_dh"/>
    <property type="match status" value="1"/>
</dbReference>
<proteinExistence type="inferred from homology"/>
<dbReference type="Proteomes" id="UP000298246">
    <property type="component" value="Unassembled WGS sequence"/>
</dbReference>
<feature type="domain" description="D-isomer specific 2-hydroxyacid dehydrogenase catalytic" evidence="4">
    <location>
        <begin position="5"/>
        <end position="318"/>
    </location>
</feature>
<organism evidence="6 7">
    <name type="scientific">Paenibacillus athensensis</name>
    <dbReference type="NCBI Taxonomy" id="1967502"/>
    <lineage>
        <taxon>Bacteria</taxon>
        <taxon>Bacillati</taxon>
        <taxon>Bacillota</taxon>
        <taxon>Bacilli</taxon>
        <taxon>Bacillales</taxon>
        <taxon>Paenibacillaceae</taxon>
        <taxon>Paenibacillus</taxon>
    </lineage>
</organism>
<dbReference type="InterPro" id="IPR029752">
    <property type="entry name" value="D-isomer_DH_CS1"/>
</dbReference>
<dbReference type="PANTHER" id="PTHR10996">
    <property type="entry name" value="2-HYDROXYACID DEHYDROGENASE-RELATED"/>
    <property type="match status" value="1"/>
</dbReference>
<dbReference type="GO" id="GO:0005829">
    <property type="term" value="C:cytosol"/>
    <property type="evidence" value="ECO:0007669"/>
    <property type="project" value="TreeGrafter"/>
</dbReference>
<dbReference type="GO" id="GO:0051287">
    <property type="term" value="F:NAD binding"/>
    <property type="evidence" value="ECO:0007669"/>
    <property type="project" value="InterPro"/>
</dbReference>
<dbReference type="AlphaFoldDB" id="A0A4Y8PX24"/>
<dbReference type="EMBL" id="MYFO01000026">
    <property type="protein sequence ID" value="TFE85369.1"/>
    <property type="molecule type" value="Genomic_DNA"/>
</dbReference>
<comment type="similarity">
    <text evidence="1 3">Belongs to the D-isomer specific 2-hydroxyacid dehydrogenase family.</text>
</comment>
<evidence type="ECO:0000259" key="4">
    <source>
        <dbReference type="Pfam" id="PF00389"/>
    </source>
</evidence>
<evidence type="ECO:0000256" key="3">
    <source>
        <dbReference type="RuleBase" id="RU003719"/>
    </source>
</evidence>
<dbReference type="SUPFAM" id="SSF51735">
    <property type="entry name" value="NAD(P)-binding Rossmann-fold domains"/>
    <property type="match status" value="1"/>
</dbReference>
<dbReference type="InterPro" id="IPR036291">
    <property type="entry name" value="NAD(P)-bd_dom_sf"/>
</dbReference>
<dbReference type="GO" id="GO:0030267">
    <property type="term" value="F:glyoxylate reductase (NADPH) activity"/>
    <property type="evidence" value="ECO:0007669"/>
    <property type="project" value="TreeGrafter"/>
</dbReference>
<sequence>MKPRIFVTRPVPAEVESYLQEHCECDFWGQEEPVPRQMLLERTADVQGLLTAGGKIDAELFDHAKQLRVVSSLSVGYNHYDLPAMKQRGIIGTHTPYVLDESVADLVLALMLGTARRVVELDRYVREGRWQRGDNEVLYGFDVHHATVGIIGLGRIGEAIARRARFGFAMNVLYHNRSRKPQAEEELGAAYRTLDELLAESDYVVLMTPLTPETKQLIGRRELALMKPSAIFINVSRGQNVDEAALLEALQTGAIRAAGLDVFDREPIGAEHPLLQLPNVIALPHIGSATAKTRFDMAMLAAQNLVAGLEGRTPPNVVQELQ</sequence>
<accession>A0A4Y8PX24</accession>
<dbReference type="GO" id="GO:0016618">
    <property type="term" value="F:hydroxypyruvate reductase [NAD(P)H] activity"/>
    <property type="evidence" value="ECO:0007669"/>
    <property type="project" value="TreeGrafter"/>
</dbReference>
<dbReference type="InterPro" id="IPR006140">
    <property type="entry name" value="D-isomer_DH_NAD-bd"/>
</dbReference>
<keyword evidence="2 3" id="KW-0560">Oxidoreductase</keyword>
<gene>
    <name evidence="6" type="ORF">B5M42_17565</name>
</gene>
<evidence type="ECO:0000313" key="7">
    <source>
        <dbReference type="Proteomes" id="UP000298246"/>
    </source>
</evidence>
<evidence type="ECO:0000259" key="5">
    <source>
        <dbReference type="Pfam" id="PF02826"/>
    </source>
</evidence>
<keyword evidence="7" id="KW-1185">Reference proteome</keyword>
<dbReference type="Gene3D" id="3.40.50.720">
    <property type="entry name" value="NAD(P)-binding Rossmann-like Domain"/>
    <property type="match status" value="2"/>
</dbReference>
<comment type="caution">
    <text evidence="6">The sequence shown here is derived from an EMBL/GenBank/DDBJ whole genome shotgun (WGS) entry which is preliminary data.</text>
</comment>
<name>A0A4Y8PX24_9BACL</name>
<dbReference type="FunFam" id="3.40.50.720:FF:000462">
    <property type="entry name" value="Glyoxylate reductase (NADP+)"/>
    <property type="match status" value="1"/>
</dbReference>
<evidence type="ECO:0000313" key="6">
    <source>
        <dbReference type="EMBL" id="TFE85369.1"/>
    </source>
</evidence>
<dbReference type="CDD" id="cd05301">
    <property type="entry name" value="GDH"/>
    <property type="match status" value="1"/>
</dbReference>
<reference evidence="6 7" key="1">
    <citation type="submission" date="2017-03" db="EMBL/GenBank/DDBJ databases">
        <title>Isolation of Levoglucosan Utilizing Bacteria.</title>
        <authorList>
            <person name="Arya A.S."/>
        </authorList>
    </citation>
    <scope>NUCLEOTIDE SEQUENCE [LARGE SCALE GENOMIC DNA]</scope>
    <source>
        <strain evidence="6 7">MEC069</strain>
    </source>
</reference>
<evidence type="ECO:0000256" key="1">
    <source>
        <dbReference type="ARBA" id="ARBA00005854"/>
    </source>
</evidence>
<protein>
    <submittedName>
        <fullName evidence="6">Bifunctional glyoxylate/hydroxypyruvate reductase B</fullName>
    </submittedName>
</protein>
<keyword evidence="6" id="KW-0670">Pyruvate</keyword>
<dbReference type="Pfam" id="PF02826">
    <property type="entry name" value="2-Hacid_dh_C"/>
    <property type="match status" value="1"/>
</dbReference>
<feature type="domain" description="D-isomer specific 2-hydroxyacid dehydrogenase NAD-binding" evidence="5">
    <location>
        <begin position="108"/>
        <end position="287"/>
    </location>
</feature>
<dbReference type="RefSeq" id="WP_134755144.1">
    <property type="nucleotide sequence ID" value="NZ_MYFO02000010.1"/>
</dbReference>
<dbReference type="SUPFAM" id="SSF52283">
    <property type="entry name" value="Formate/glycerate dehydrogenase catalytic domain-like"/>
    <property type="match status" value="1"/>
</dbReference>
<dbReference type="OrthoDB" id="9805416at2"/>
<dbReference type="InterPro" id="IPR006139">
    <property type="entry name" value="D-isomer_2_OHA_DH_cat_dom"/>
</dbReference>
<dbReference type="PROSITE" id="PS00065">
    <property type="entry name" value="D_2_HYDROXYACID_DH_1"/>
    <property type="match status" value="1"/>
</dbReference>
<dbReference type="InterPro" id="IPR050223">
    <property type="entry name" value="D-isomer_2-hydroxyacid_DH"/>
</dbReference>